<evidence type="ECO:0000256" key="2">
    <source>
        <dbReference type="ARBA" id="ARBA00022598"/>
    </source>
</evidence>
<evidence type="ECO:0000256" key="1">
    <source>
        <dbReference type="ARBA" id="ARBA00022490"/>
    </source>
</evidence>
<evidence type="ECO:0000256" key="3">
    <source>
        <dbReference type="ARBA" id="ARBA00022741"/>
    </source>
</evidence>
<dbReference type="UniPathway" id="UPA00074">
    <property type="reaction ID" value="UER00128"/>
</dbReference>
<evidence type="ECO:0000256" key="5">
    <source>
        <dbReference type="ARBA" id="ARBA00022840"/>
    </source>
</evidence>
<evidence type="ECO:0000256" key="4">
    <source>
        <dbReference type="ARBA" id="ARBA00022755"/>
    </source>
</evidence>
<dbReference type="GO" id="GO:0006189">
    <property type="term" value="P:'de novo' IMP biosynthetic process"/>
    <property type="evidence" value="ECO:0007669"/>
    <property type="project" value="UniProtKB-UniRule"/>
</dbReference>
<evidence type="ECO:0000256" key="6">
    <source>
        <dbReference type="HAMAP-Rule" id="MF_01926"/>
    </source>
</evidence>
<dbReference type="STRING" id="471514.AN477_04485"/>
<dbReference type="InterPro" id="IPR036604">
    <property type="entry name" value="PurS-like_sf"/>
</dbReference>
<comment type="pathway">
    <text evidence="6">Purine metabolism; IMP biosynthesis via de novo pathway; 5-amino-1-(5-phospho-D-ribosyl)imidazole from N(2)-formyl-N(1)-(5-phospho-D-ribosyl)glycinamide: step 1/2.</text>
</comment>
<dbReference type="Gene3D" id="3.30.1280.10">
    <property type="entry name" value="Phosphoribosylformylglycinamidine synthase subunit PurS"/>
    <property type="match status" value="1"/>
</dbReference>
<dbReference type="EC" id="6.3.5.3" evidence="6"/>
<dbReference type="RefSeq" id="WP_054967979.1">
    <property type="nucleotide sequence ID" value="NZ_LJCO01000017.1"/>
</dbReference>
<dbReference type="Pfam" id="PF02700">
    <property type="entry name" value="PurS"/>
    <property type="match status" value="1"/>
</dbReference>
<dbReference type="HAMAP" id="MF_01926">
    <property type="entry name" value="PurS"/>
    <property type="match status" value="1"/>
</dbReference>
<proteinExistence type="inferred from homology"/>
<name>A0A0P9GUT5_9BACL</name>
<evidence type="ECO:0000313" key="8">
    <source>
        <dbReference type="Proteomes" id="UP000050482"/>
    </source>
</evidence>
<dbReference type="OrthoDB" id="9799101at2"/>
<dbReference type="NCBIfam" id="TIGR00302">
    <property type="entry name" value="phosphoribosylformylglycinamidine synthase subunit PurS"/>
    <property type="match status" value="1"/>
</dbReference>
<comment type="subcellular location">
    <subcellularLocation>
        <location evidence="6">Cytoplasm</location>
    </subcellularLocation>
</comment>
<gene>
    <name evidence="6" type="primary">purS</name>
    <name evidence="7" type="ORF">AN477_04485</name>
</gene>
<organism evidence="7 8">
    <name type="scientific">Alicyclobacillus ferrooxydans</name>
    <dbReference type="NCBI Taxonomy" id="471514"/>
    <lineage>
        <taxon>Bacteria</taxon>
        <taxon>Bacillati</taxon>
        <taxon>Bacillota</taxon>
        <taxon>Bacilli</taxon>
        <taxon>Bacillales</taxon>
        <taxon>Alicyclobacillaceae</taxon>
        <taxon>Alicyclobacillus</taxon>
    </lineage>
</organism>
<dbReference type="GO" id="GO:0004642">
    <property type="term" value="F:phosphoribosylformylglycinamidine synthase activity"/>
    <property type="evidence" value="ECO:0007669"/>
    <property type="project" value="UniProtKB-UniRule"/>
</dbReference>
<dbReference type="AlphaFoldDB" id="A0A0P9GUT5"/>
<dbReference type="NCBIfam" id="NF004630">
    <property type="entry name" value="PRK05974.1"/>
    <property type="match status" value="1"/>
</dbReference>
<sequence length="91" mass="10201">MTNWLVEVRIQFKPSVFDPQGHAVENAVHSLGYRSAEGFRVGKYMTFHIAAASKEEAEQVAHEVCDKVLCNPVMETYDFDLKPEASKEGLA</sequence>
<dbReference type="PANTHER" id="PTHR34696:SF1">
    <property type="entry name" value="PHOSPHORIBOSYLFORMYLGLYCINAMIDINE SYNTHASE SUBUNIT PURS"/>
    <property type="match status" value="1"/>
</dbReference>
<keyword evidence="3 6" id="KW-0547">Nucleotide-binding</keyword>
<comment type="function">
    <text evidence="6">Part of the phosphoribosylformylglycinamidine synthase complex involved in the purines biosynthetic pathway. Catalyzes the ATP-dependent conversion of formylglycinamide ribonucleotide (FGAR) and glutamine to yield formylglycinamidine ribonucleotide (FGAM) and glutamate. The FGAM synthase complex is composed of three subunits. PurQ produces an ammonia molecule by converting glutamine to glutamate. PurL transfers the ammonia molecule to FGAR to form FGAM in an ATP-dependent manner. PurS interacts with PurQ and PurL and is thought to assist in the transfer of the ammonia molecule from PurQ to PurL.</text>
</comment>
<dbReference type="Proteomes" id="UP000050482">
    <property type="component" value="Unassembled WGS sequence"/>
</dbReference>
<dbReference type="EMBL" id="LJCO01000017">
    <property type="protein sequence ID" value="KPV45023.1"/>
    <property type="molecule type" value="Genomic_DNA"/>
</dbReference>
<keyword evidence="8" id="KW-1185">Reference proteome</keyword>
<dbReference type="InterPro" id="IPR003850">
    <property type="entry name" value="PurS"/>
</dbReference>
<dbReference type="GO" id="GO:0005737">
    <property type="term" value="C:cytoplasm"/>
    <property type="evidence" value="ECO:0007669"/>
    <property type="project" value="UniProtKB-SubCell"/>
</dbReference>
<dbReference type="GO" id="GO:0005524">
    <property type="term" value="F:ATP binding"/>
    <property type="evidence" value="ECO:0007669"/>
    <property type="project" value="UniProtKB-UniRule"/>
</dbReference>
<keyword evidence="4 6" id="KW-0658">Purine biosynthesis</keyword>
<keyword evidence="1 6" id="KW-0963">Cytoplasm</keyword>
<accession>A0A0P9GUT5</accession>
<comment type="subunit">
    <text evidence="6">Part of the FGAM synthase complex composed of 1 PurL, 1 PurQ and 2 PurS subunits.</text>
</comment>
<comment type="catalytic activity">
    <reaction evidence="6">
        <text>N(2)-formyl-N(1)-(5-phospho-beta-D-ribosyl)glycinamide + L-glutamine + ATP + H2O = 2-formamido-N(1)-(5-O-phospho-beta-D-ribosyl)acetamidine + L-glutamate + ADP + phosphate + H(+)</text>
        <dbReference type="Rhea" id="RHEA:17129"/>
        <dbReference type="ChEBI" id="CHEBI:15377"/>
        <dbReference type="ChEBI" id="CHEBI:15378"/>
        <dbReference type="ChEBI" id="CHEBI:29985"/>
        <dbReference type="ChEBI" id="CHEBI:30616"/>
        <dbReference type="ChEBI" id="CHEBI:43474"/>
        <dbReference type="ChEBI" id="CHEBI:58359"/>
        <dbReference type="ChEBI" id="CHEBI:147286"/>
        <dbReference type="ChEBI" id="CHEBI:147287"/>
        <dbReference type="ChEBI" id="CHEBI:456216"/>
        <dbReference type="EC" id="6.3.5.3"/>
    </reaction>
</comment>
<keyword evidence="2 6" id="KW-0436">Ligase</keyword>
<dbReference type="PATRIC" id="fig|471514.4.peg.2742"/>
<comment type="similarity">
    <text evidence="6">Belongs to the PurS family.</text>
</comment>
<keyword evidence="5 6" id="KW-0067">ATP-binding</keyword>
<dbReference type="SUPFAM" id="SSF82697">
    <property type="entry name" value="PurS-like"/>
    <property type="match status" value="1"/>
</dbReference>
<reference evidence="7 8" key="1">
    <citation type="submission" date="2015-09" db="EMBL/GenBank/DDBJ databases">
        <title>Draft genome sequence of Alicyclobacillus ferrooxydans DSM 22381.</title>
        <authorList>
            <person name="Hemp J."/>
        </authorList>
    </citation>
    <scope>NUCLEOTIDE SEQUENCE [LARGE SCALE GENOMIC DNA]</scope>
    <source>
        <strain evidence="7 8">TC-34</strain>
    </source>
</reference>
<protein>
    <recommendedName>
        <fullName evidence="6">Phosphoribosylformylglycinamidine synthase subunit PurS</fullName>
        <shortName evidence="6">FGAM synthase</shortName>
        <ecNumber evidence="6">6.3.5.3</ecNumber>
    </recommendedName>
    <alternativeName>
        <fullName evidence="6">Formylglycinamide ribonucleotide amidotransferase subunit III</fullName>
        <shortName evidence="6">FGAR amidotransferase III</shortName>
        <shortName evidence="6">FGAR-AT III</shortName>
    </alternativeName>
    <alternativeName>
        <fullName evidence="6">Phosphoribosylformylglycinamidine synthase subunit III</fullName>
    </alternativeName>
</protein>
<dbReference type="PANTHER" id="PTHR34696">
    <property type="entry name" value="PHOSPHORIBOSYLFORMYLGLYCINAMIDINE SYNTHASE SUBUNIT PURS"/>
    <property type="match status" value="1"/>
</dbReference>
<comment type="caution">
    <text evidence="7">The sequence shown here is derived from an EMBL/GenBank/DDBJ whole genome shotgun (WGS) entry which is preliminary data.</text>
</comment>
<evidence type="ECO:0000313" key="7">
    <source>
        <dbReference type="EMBL" id="KPV45023.1"/>
    </source>
</evidence>